<evidence type="ECO:0000313" key="3">
    <source>
        <dbReference type="Proteomes" id="UP000030170"/>
    </source>
</evidence>
<proteinExistence type="predicted"/>
<name>A0A098TPX4_9CYAN</name>
<dbReference type="EMBL" id="JJML01000017">
    <property type="protein sequence ID" value="KGF72878.1"/>
    <property type="molecule type" value="Genomic_DNA"/>
</dbReference>
<feature type="transmembrane region" description="Helical" evidence="1">
    <location>
        <begin position="207"/>
        <end position="229"/>
    </location>
</feature>
<dbReference type="Proteomes" id="UP000030170">
    <property type="component" value="Unassembled WGS sequence"/>
</dbReference>
<keyword evidence="1" id="KW-0472">Membrane</keyword>
<protein>
    <submittedName>
        <fullName evidence="2">Uncharacterized protein</fullName>
    </submittedName>
</protein>
<keyword evidence="1" id="KW-1133">Transmembrane helix</keyword>
<dbReference type="AlphaFoldDB" id="A0A098TPX4"/>
<feature type="transmembrane region" description="Helical" evidence="1">
    <location>
        <begin position="178"/>
        <end position="195"/>
    </location>
</feature>
<evidence type="ECO:0000313" key="2">
    <source>
        <dbReference type="EMBL" id="KGF72878.1"/>
    </source>
</evidence>
<comment type="caution">
    <text evidence="2">The sequence shown here is derived from an EMBL/GenBank/DDBJ whole genome shotgun (WGS) entry which is preliminary data.</text>
</comment>
<feature type="transmembrane region" description="Helical" evidence="1">
    <location>
        <begin position="241"/>
        <end position="268"/>
    </location>
</feature>
<keyword evidence="1" id="KW-0812">Transmembrane</keyword>
<gene>
    <name evidence="2" type="ORF">DO97_03985</name>
</gene>
<keyword evidence="3" id="KW-1185">Reference proteome</keyword>
<dbReference type="RefSeq" id="WP_036532549.1">
    <property type="nucleotide sequence ID" value="NZ_JJML01000017.1"/>
</dbReference>
<feature type="transmembrane region" description="Helical" evidence="1">
    <location>
        <begin position="355"/>
        <end position="376"/>
    </location>
</feature>
<evidence type="ECO:0000256" key="1">
    <source>
        <dbReference type="SAM" id="Phobius"/>
    </source>
</evidence>
<feature type="transmembrane region" description="Helical" evidence="1">
    <location>
        <begin position="126"/>
        <end position="143"/>
    </location>
</feature>
<accession>A0A098TPX4</accession>
<feature type="transmembrane region" description="Helical" evidence="1">
    <location>
        <begin position="397"/>
        <end position="414"/>
    </location>
</feature>
<feature type="transmembrane region" description="Helical" evidence="1">
    <location>
        <begin position="330"/>
        <end position="349"/>
    </location>
</feature>
<dbReference type="STRING" id="1497020.DO97_03985"/>
<organism evidence="2 3">
    <name type="scientific">Neosynechococcus sphagnicola sy1</name>
    <dbReference type="NCBI Taxonomy" id="1497020"/>
    <lineage>
        <taxon>Bacteria</taxon>
        <taxon>Bacillati</taxon>
        <taxon>Cyanobacteriota</taxon>
        <taxon>Cyanophyceae</taxon>
        <taxon>Neosynechococcales</taxon>
        <taxon>Neosynechococcaceae</taxon>
        <taxon>Neosynechococcus</taxon>
    </lineage>
</organism>
<feature type="transmembrane region" description="Helical" evidence="1">
    <location>
        <begin position="41"/>
        <end position="60"/>
    </location>
</feature>
<feature type="transmembrane region" description="Helical" evidence="1">
    <location>
        <begin position="155"/>
        <end position="172"/>
    </location>
</feature>
<reference evidence="2 3" key="1">
    <citation type="journal article" date="2014" name="Mol. Ecol.">
        <title>Evolution of Synechococcus.</title>
        <authorList>
            <person name="Dvorak P."/>
            <person name="Casamatta D."/>
            <person name="Hasler P."/>
            <person name="Poulickova A."/>
            <person name="Ondrej V."/>
            <person name="Sanges R."/>
        </authorList>
    </citation>
    <scope>NUCLEOTIDE SEQUENCE [LARGE SCALE GENOMIC DNA]</scope>
    <source>
        <strain evidence="2 3">CAUP A 1101</strain>
    </source>
</reference>
<sequence length="814" mass="90232">MTEPTVNRDRGQWLHGLGNGLVHRESRSQTRPARVWQGLENAVILALTLLPIWHIFNIMISTGANNLSSDTLVLFVPLVTQVLEGSYDWSHYFRDTFLRSHSIAIPTLIRILAAACSHWNTYVELYIGMGISLLNVWLLHNLLTHLSPYRRRKWLWPLVSALVFSTSQIVVFTYGDTSLAVLLGLFAVLLGSWGLSRFPGQWQGIGIMATGGIMASWCWGAGLAAWPAFLLGMGLLKFRRLWHYLAYGLAAGIGLWPYVLYYGVYVLLGQTQRVEAPKGLDGSLILRALGYPFAIGSEYERSQTVGLVGLALAVTGLGLLGWQRRRWQQAAPALMLIVYGLVVVLQITVARGNLAPWYVTPFMSFWMGLLGLAYVLGGHRADSLTSPMGQWVTAGTARLWSLTFLASLTFLYVTSNLTSGDKMHYIYSRSPVSAACLRHYQTAPTYCEQYVFIWGVGLVDMLNQRAAILDRHQLSVFAPQQHWTLQGDFVLDSVQVAEATPEVVWSPDWGQTTLPFSDYRHLNLVLPTPSAITWTISLPENLEAAKFQTAIALGTAPMASPQPLTATIELEGSNPSQSFHISQRLRAEPAHWYPVQFSLKQYRGQTITLRLSSQGDRGTPVVYRHPSIDLTIGPSDAWGLDAATEIQPTNTERSPQLPQPSNQDFPWDIHNAALWKVSGMTVVPGTGIPSWQVTADTPSLTFQPPLNICLANYSHFLVQLAADSNFSPRALQLYYQLNGESNFSDSHALQIPLLSDSQMHTYTYDLKLLELHPSDRLTGFRLHPIARATATGNNRVAIADLRLIKTAPAGGCGP</sequence>